<dbReference type="EMBL" id="CP042345">
    <property type="protein sequence ID" value="QEA15822.1"/>
    <property type="molecule type" value="Genomic_DNA"/>
</dbReference>
<dbReference type="AlphaFoldDB" id="A0A5B8S423"/>
<dbReference type="Pfam" id="PF00534">
    <property type="entry name" value="Glycos_transf_1"/>
    <property type="match status" value="1"/>
</dbReference>
<keyword evidence="5" id="KW-1185">Reference proteome</keyword>
<dbReference type="KEGG" id="ngf:FRF71_06520"/>
<evidence type="ECO:0000313" key="5">
    <source>
        <dbReference type="Proteomes" id="UP000321172"/>
    </source>
</evidence>
<evidence type="ECO:0000256" key="1">
    <source>
        <dbReference type="ARBA" id="ARBA00022676"/>
    </source>
</evidence>
<dbReference type="PANTHER" id="PTHR12526:SF510">
    <property type="entry name" value="D-INOSITOL 3-PHOSPHATE GLYCOSYLTRANSFERASE"/>
    <property type="match status" value="1"/>
</dbReference>
<keyword evidence="1" id="KW-0328">Glycosyltransferase</keyword>
<organism evidence="4 5">
    <name type="scientific">Novosphingobium ginsenosidimutans</name>
    <dbReference type="NCBI Taxonomy" id="1176536"/>
    <lineage>
        <taxon>Bacteria</taxon>
        <taxon>Pseudomonadati</taxon>
        <taxon>Pseudomonadota</taxon>
        <taxon>Alphaproteobacteria</taxon>
        <taxon>Sphingomonadales</taxon>
        <taxon>Sphingomonadaceae</taxon>
        <taxon>Novosphingobium</taxon>
    </lineage>
</organism>
<proteinExistence type="predicted"/>
<dbReference type="Gene3D" id="3.40.50.2000">
    <property type="entry name" value="Glycogen Phosphorylase B"/>
    <property type="match status" value="1"/>
</dbReference>
<dbReference type="Proteomes" id="UP000321172">
    <property type="component" value="Chromosome"/>
</dbReference>
<name>A0A5B8S423_9SPHN</name>
<dbReference type="SUPFAM" id="SSF53756">
    <property type="entry name" value="UDP-Glycosyltransferase/glycogen phosphorylase"/>
    <property type="match status" value="2"/>
</dbReference>
<gene>
    <name evidence="4" type="ORF">FRF71_06520</name>
</gene>
<feature type="domain" description="Glycosyl transferase family 1" evidence="3">
    <location>
        <begin position="688"/>
        <end position="814"/>
    </location>
</feature>
<keyword evidence="2 4" id="KW-0808">Transferase</keyword>
<protein>
    <submittedName>
        <fullName evidence="4">Glycosyltransferase</fullName>
    </submittedName>
</protein>
<dbReference type="GO" id="GO:0016757">
    <property type="term" value="F:glycosyltransferase activity"/>
    <property type="evidence" value="ECO:0007669"/>
    <property type="project" value="UniProtKB-KW"/>
</dbReference>
<dbReference type="RefSeq" id="WP_147089800.1">
    <property type="nucleotide sequence ID" value="NZ_BAABJD010000001.1"/>
</dbReference>
<dbReference type="OrthoDB" id="8325534at2"/>
<dbReference type="CDD" id="cd03801">
    <property type="entry name" value="GT4_PimA-like"/>
    <property type="match status" value="1"/>
</dbReference>
<sequence length="843" mass="93456">MTEPASSLHLHFPGFALLPPQTKPATVRPRIGWFLLKVDVSSASARYRCFHFARVLADDFESVYFTRYQDLKAEIDTLDAIIVVKRLDRSVIDLAALAQHTGKPIFLDLCDDLIHPSYPNRDEPGFAITALRAVLPVLAGITVPSAEMAARIEAYLGPAGRATCSCHVIPDIAETSDLFTATARFVTGRSPRGMPPVGNGPRFLDVQVAPVESREKRIVWFGNYGAHHSDFGMFSLKSRLRPLREFHQEVPLELVVISNSRPVFDALVDKCGFPTRYVPWSGSAVYEELLNADAALLTTGTDDFCTVKSSNRVVQALACGVPVIADKSTALAEFEDLILSGNMRRCLELCLKPENERLIAARLDQTRRILDRYSPEILSRSWSVLLTRAIGQHLVKAATVRRTGLLLILGQGDELDDALTAIKAMNNTPGLDYHLLVSTELLESDPRFARAIHAARVLPRFFSGKLRGMEGPIAQYSAVIIGERNSSHGKIVVDLSVESGLELLDFKDVRHLDLTVFCTADSPAVTSVERPTPGPYPQRLNADGSVDWAFIIHSNARGWILDAICQEIGSRQPGSWTVVGHRSPPPPARNLFFSHFSLLDSFDRRYPEQLSASKVFLWYTHPREETQASIARSLDLFSRTTRVIFTCEANRTVWLSRGLAPERTAVVLGAADPQLFKGHQRGDGCVGLSSSFYERKNPDLMLDVIKALPHRQFTLLGRNWNRYARFEELRALPNFTYRTAAYRDYPGIYGTFDVFLSISSLEGGPIPLIEAMMSNAVPVASNTGFAPDLITPGENGFIFDNGVEPAYVASLVERAFTLATDVRSTVAMYDWDSFSARIVELAQ</sequence>
<accession>A0A5B8S423</accession>
<evidence type="ECO:0000313" key="4">
    <source>
        <dbReference type="EMBL" id="QEA15822.1"/>
    </source>
</evidence>
<reference evidence="4 5" key="1">
    <citation type="journal article" date="2013" name="J. Microbiol. Biotechnol.">
        <title>Novosphingobium ginsenosidimutans sp. nov., with the ability to convert ginsenoside.</title>
        <authorList>
            <person name="Kim J.K."/>
            <person name="He D."/>
            <person name="Liu Q.M."/>
            <person name="Park H.Y."/>
            <person name="Jung M.S."/>
            <person name="Yoon M.H."/>
            <person name="Kim S.C."/>
            <person name="Im W.T."/>
        </authorList>
    </citation>
    <scope>NUCLEOTIDE SEQUENCE [LARGE SCALE GENOMIC DNA]</scope>
    <source>
        <strain evidence="4 5">FW-6</strain>
    </source>
</reference>
<dbReference type="PANTHER" id="PTHR12526">
    <property type="entry name" value="GLYCOSYLTRANSFERASE"/>
    <property type="match status" value="1"/>
</dbReference>
<dbReference type="InterPro" id="IPR001296">
    <property type="entry name" value="Glyco_trans_1"/>
</dbReference>
<evidence type="ECO:0000256" key="2">
    <source>
        <dbReference type="ARBA" id="ARBA00022679"/>
    </source>
</evidence>
<evidence type="ECO:0000259" key="3">
    <source>
        <dbReference type="Pfam" id="PF00534"/>
    </source>
</evidence>